<name>A0A556UZA7_BAGYA</name>
<evidence type="ECO:0000256" key="1">
    <source>
        <dbReference type="SAM" id="SignalP"/>
    </source>
</evidence>
<accession>A0A556UZA7</accession>
<dbReference type="Proteomes" id="UP000319801">
    <property type="component" value="Unassembled WGS sequence"/>
</dbReference>
<evidence type="ECO:0000313" key="3">
    <source>
        <dbReference type="Proteomes" id="UP000319801"/>
    </source>
</evidence>
<gene>
    <name evidence="2" type="ORF">Baya_10770</name>
</gene>
<evidence type="ECO:0000313" key="2">
    <source>
        <dbReference type="EMBL" id="TSQ12690.1"/>
    </source>
</evidence>
<keyword evidence="1" id="KW-0732">Signal</keyword>
<comment type="caution">
    <text evidence="2">The sequence shown here is derived from an EMBL/GenBank/DDBJ whole genome shotgun (WGS) entry which is preliminary data.</text>
</comment>
<reference evidence="2 3" key="1">
    <citation type="journal article" date="2019" name="Genome Biol. Evol.">
        <title>Whole-Genome Sequencing of the Giant Devil Catfish, Bagarius yarrelli.</title>
        <authorList>
            <person name="Jiang W."/>
            <person name="Lv Y."/>
            <person name="Cheng L."/>
            <person name="Yang K."/>
            <person name="Chao B."/>
            <person name="Wang X."/>
            <person name="Li Y."/>
            <person name="Pan X."/>
            <person name="You X."/>
            <person name="Zhang Y."/>
            <person name="Yang J."/>
            <person name="Li J."/>
            <person name="Zhang X."/>
            <person name="Liu S."/>
            <person name="Sun C."/>
            <person name="Yang J."/>
            <person name="Shi Q."/>
        </authorList>
    </citation>
    <scope>NUCLEOTIDE SEQUENCE [LARGE SCALE GENOMIC DNA]</scope>
    <source>
        <strain evidence="2">JWS20170419001</strain>
        <tissue evidence="2">Muscle</tissue>
    </source>
</reference>
<sequence>MRVQSAESKLKHTFLAALFYILWSPVWALPHSQGKTQTPISLTSDLFMLTQRLLSLMSRSLEPASAKTTLIRRPLYRDQGNVKPLFHARGPVLTSTVIKQAGLRMFLPYRKSRCTETPSAFTESNKRICGFSQVRTITQTRRKPGQEEPSWKKRKKEKREVMAPFIVCPGGYDEWQAWPLHSCPHGHERALA</sequence>
<dbReference type="EMBL" id="VCAZ01000082">
    <property type="protein sequence ID" value="TSQ12690.1"/>
    <property type="molecule type" value="Genomic_DNA"/>
</dbReference>
<protein>
    <submittedName>
        <fullName evidence="2">Uncharacterized protein</fullName>
    </submittedName>
</protein>
<keyword evidence="3" id="KW-1185">Reference proteome</keyword>
<dbReference type="AlphaFoldDB" id="A0A556UZA7"/>
<feature type="chain" id="PRO_5021904220" evidence="1">
    <location>
        <begin position="29"/>
        <end position="192"/>
    </location>
</feature>
<organism evidence="2 3">
    <name type="scientific">Bagarius yarrelli</name>
    <name type="common">Goonch</name>
    <name type="synonym">Bagrus yarrelli</name>
    <dbReference type="NCBI Taxonomy" id="175774"/>
    <lineage>
        <taxon>Eukaryota</taxon>
        <taxon>Metazoa</taxon>
        <taxon>Chordata</taxon>
        <taxon>Craniata</taxon>
        <taxon>Vertebrata</taxon>
        <taxon>Euteleostomi</taxon>
        <taxon>Actinopterygii</taxon>
        <taxon>Neopterygii</taxon>
        <taxon>Teleostei</taxon>
        <taxon>Ostariophysi</taxon>
        <taxon>Siluriformes</taxon>
        <taxon>Sisoridae</taxon>
        <taxon>Sisorinae</taxon>
        <taxon>Bagarius</taxon>
    </lineage>
</organism>
<proteinExistence type="predicted"/>
<feature type="signal peptide" evidence="1">
    <location>
        <begin position="1"/>
        <end position="28"/>
    </location>
</feature>